<gene>
    <name evidence="1" type="primary">LOC114346547</name>
</gene>
<protein>
    <submittedName>
        <fullName evidence="1">KICSTOR complex protein SZT2-like</fullName>
    </submittedName>
</protein>
<dbReference type="PANTHER" id="PTHR14918:SF3">
    <property type="entry name" value="KICSTOR COMPLEX PROTEIN SZT2"/>
    <property type="match status" value="1"/>
</dbReference>
<organism evidence="1">
    <name type="scientific">Diabrotica virgifera virgifera</name>
    <name type="common">western corn rootworm</name>
    <dbReference type="NCBI Taxonomy" id="50390"/>
    <lineage>
        <taxon>Eukaryota</taxon>
        <taxon>Metazoa</taxon>
        <taxon>Ecdysozoa</taxon>
        <taxon>Arthropoda</taxon>
        <taxon>Hexapoda</taxon>
        <taxon>Insecta</taxon>
        <taxon>Pterygota</taxon>
        <taxon>Neoptera</taxon>
        <taxon>Endopterygota</taxon>
        <taxon>Coleoptera</taxon>
        <taxon>Polyphaga</taxon>
        <taxon>Cucujiformia</taxon>
        <taxon>Chrysomeloidea</taxon>
        <taxon>Chrysomelidae</taxon>
        <taxon>Galerucinae</taxon>
        <taxon>Diabroticina</taxon>
        <taxon>Diabroticites</taxon>
        <taxon>Diabrotica</taxon>
    </lineage>
</organism>
<dbReference type="AlphaFoldDB" id="A0A6P7HB72"/>
<sequence>MNGNLEIKLILQWKASIYVHYRVRSQWPVSKNITHFEVYISAPYEFLHDITCIIKKETKSLYRQAIIERFWMRLSQLSSGDLGLAQQLSSFQSNKDWYTLPESVRNGIPVYVLNNSSCSDATRLILSPSDVSSLKFINMWQPICQMETNNWRKWFHVHKISLILQHDNPLPKYLHSANASQRFQIVQCRQAATALYGLLADWATFILVDNHTYLKLLYKESDKPPTWFCIVRISSKFPCSVLNIGFTTGTPGSMRHEVSKTNSDSILSIFLAIFLMNC</sequence>
<reference evidence="1" key="1">
    <citation type="submission" date="2025-08" db="UniProtKB">
        <authorList>
            <consortium name="RefSeq"/>
        </authorList>
    </citation>
    <scope>IDENTIFICATION</scope>
    <source>
        <tissue evidence="1">Whole insect</tissue>
    </source>
</reference>
<proteinExistence type="predicted"/>
<evidence type="ECO:0000313" key="1">
    <source>
        <dbReference type="RefSeq" id="XP_028153085.1"/>
    </source>
</evidence>
<dbReference type="PANTHER" id="PTHR14918">
    <property type="entry name" value="KICSTOR COMPLEX PROTEIN SZT2"/>
    <property type="match status" value="1"/>
</dbReference>
<dbReference type="RefSeq" id="XP_028153085.1">
    <property type="nucleotide sequence ID" value="XM_028297284.1"/>
</dbReference>
<accession>A0A6P7HB72</accession>
<dbReference type="InterPro" id="IPR033228">
    <property type="entry name" value="SZT2"/>
</dbReference>
<dbReference type="GO" id="GO:0005777">
    <property type="term" value="C:peroxisome"/>
    <property type="evidence" value="ECO:0007669"/>
    <property type="project" value="InterPro"/>
</dbReference>
<dbReference type="InParanoid" id="A0A6P7HB72"/>
<name>A0A6P7HB72_DIAVI</name>